<reference evidence="1 2" key="1">
    <citation type="journal article" date="2013" name="Mar. Genomics">
        <title>Expression of sulfatases in Rhodopirellula baltica and the diversity of sulfatases in the genus Rhodopirellula.</title>
        <authorList>
            <person name="Wegner C.E."/>
            <person name="Richter-Heitmann T."/>
            <person name="Klindworth A."/>
            <person name="Klockow C."/>
            <person name="Richter M."/>
            <person name="Achstetter T."/>
            <person name="Glockner F.O."/>
            <person name="Harder J."/>
        </authorList>
    </citation>
    <scope>NUCLEOTIDE SEQUENCE [LARGE SCALE GENOMIC DNA]</scope>
    <source>
        <strain evidence="1 2">SM1</strain>
    </source>
</reference>
<organism evidence="1 2">
    <name type="scientific">Rhodopirellula maiorica SM1</name>
    <dbReference type="NCBI Taxonomy" id="1265738"/>
    <lineage>
        <taxon>Bacteria</taxon>
        <taxon>Pseudomonadati</taxon>
        <taxon>Planctomycetota</taxon>
        <taxon>Planctomycetia</taxon>
        <taxon>Pirellulales</taxon>
        <taxon>Pirellulaceae</taxon>
        <taxon>Novipirellula</taxon>
    </lineage>
</organism>
<evidence type="ECO:0000313" key="2">
    <source>
        <dbReference type="Proteomes" id="UP000011991"/>
    </source>
</evidence>
<name>M5RQH9_9BACT</name>
<proteinExistence type="predicted"/>
<comment type="caution">
    <text evidence="1">The sequence shown here is derived from an EMBL/GenBank/DDBJ whole genome shotgun (WGS) entry which is preliminary data.</text>
</comment>
<dbReference type="Proteomes" id="UP000011991">
    <property type="component" value="Unassembled WGS sequence"/>
</dbReference>
<gene>
    <name evidence="1" type="ORF">RMSM_01610</name>
</gene>
<dbReference type="AlphaFoldDB" id="M5RQH9"/>
<accession>M5RQH9</accession>
<sequence length="100" mass="11669">MFFGGPWFSRLRACLRFAFDALSHRPGWSEAFDWGTAIDARGEELCRLLSEPTTYVYVAGLEIIRDQLNEVMAEMAGSNQTWFRWKEDLVAEGRWIELLY</sequence>
<evidence type="ECO:0000313" key="1">
    <source>
        <dbReference type="EMBL" id="EMI21466.1"/>
    </source>
</evidence>
<protein>
    <submittedName>
        <fullName evidence="1">Oxidoreductase FAD/NAD(P)-binding domain-containing protein</fullName>
    </submittedName>
</protein>
<keyword evidence="2" id="KW-1185">Reference proteome</keyword>
<dbReference type="EMBL" id="ANOG01000246">
    <property type="protein sequence ID" value="EMI21466.1"/>
    <property type="molecule type" value="Genomic_DNA"/>
</dbReference>
<dbReference type="PATRIC" id="fig|1265738.3.peg.1600"/>